<dbReference type="PROSITE" id="PS00409">
    <property type="entry name" value="PROKAR_NTER_METHYL"/>
    <property type="match status" value="1"/>
</dbReference>
<keyword evidence="5 6" id="KW-0472">Membrane</keyword>
<reference evidence="7 8" key="1">
    <citation type="submission" date="2019-02" db="EMBL/GenBank/DDBJ databases">
        <title>Draft Genome Sequences of Six Type Strains of the Genus Massilia.</title>
        <authorList>
            <person name="Miess H."/>
            <person name="Frediansyhah A."/>
            <person name="Gross H."/>
        </authorList>
    </citation>
    <scope>NUCLEOTIDE SEQUENCE [LARGE SCALE GENOMIC DNA]</scope>
    <source>
        <strain evidence="7 8">DSM 17473</strain>
    </source>
</reference>
<dbReference type="EMBL" id="CP035913">
    <property type="protein sequence ID" value="QBE66568.1"/>
    <property type="molecule type" value="Genomic_DNA"/>
</dbReference>
<keyword evidence="4 6" id="KW-1133">Transmembrane helix</keyword>
<dbReference type="OrthoDB" id="9182129at2"/>
<gene>
    <name evidence="7" type="ORF">EWM63_29345</name>
</gene>
<dbReference type="KEGG" id="plue:EWM63_29345"/>
<evidence type="ECO:0000313" key="8">
    <source>
        <dbReference type="Proteomes" id="UP000290637"/>
    </source>
</evidence>
<organism evidence="7 8">
    <name type="scientific">Pseudoduganella lutea</name>
    <dbReference type="NCBI Taxonomy" id="321985"/>
    <lineage>
        <taxon>Bacteria</taxon>
        <taxon>Pseudomonadati</taxon>
        <taxon>Pseudomonadota</taxon>
        <taxon>Betaproteobacteria</taxon>
        <taxon>Burkholderiales</taxon>
        <taxon>Oxalobacteraceae</taxon>
        <taxon>Telluria group</taxon>
        <taxon>Pseudoduganella</taxon>
    </lineage>
</organism>
<evidence type="ECO:0000256" key="1">
    <source>
        <dbReference type="ARBA" id="ARBA00004167"/>
    </source>
</evidence>
<dbReference type="AlphaFoldDB" id="A0A4P6L6I6"/>
<comment type="subcellular location">
    <subcellularLocation>
        <location evidence="1">Membrane</location>
        <topology evidence="1">Single-pass membrane protein</topology>
    </subcellularLocation>
</comment>
<evidence type="ECO:0000256" key="6">
    <source>
        <dbReference type="SAM" id="Phobius"/>
    </source>
</evidence>
<dbReference type="PANTHER" id="PTHR30093:SF44">
    <property type="entry name" value="TYPE II SECRETION SYSTEM CORE PROTEIN G"/>
    <property type="match status" value="1"/>
</dbReference>
<evidence type="ECO:0000256" key="3">
    <source>
        <dbReference type="ARBA" id="ARBA00022692"/>
    </source>
</evidence>
<dbReference type="GO" id="GO:0016020">
    <property type="term" value="C:membrane"/>
    <property type="evidence" value="ECO:0007669"/>
    <property type="project" value="UniProtKB-SubCell"/>
</dbReference>
<keyword evidence="2" id="KW-0488">Methylation</keyword>
<keyword evidence="8" id="KW-1185">Reference proteome</keyword>
<dbReference type="Proteomes" id="UP000290637">
    <property type="component" value="Chromosome"/>
</dbReference>
<dbReference type="PANTHER" id="PTHR30093">
    <property type="entry name" value="GENERAL SECRETION PATHWAY PROTEIN G"/>
    <property type="match status" value="1"/>
</dbReference>
<keyword evidence="3 6" id="KW-0812">Transmembrane</keyword>
<dbReference type="SUPFAM" id="SSF54523">
    <property type="entry name" value="Pili subunits"/>
    <property type="match status" value="1"/>
</dbReference>
<dbReference type="RefSeq" id="WP_130189675.1">
    <property type="nucleotide sequence ID" value="NZ_CP035913.1"/>
</dbReference>
<feature type="transmembrane region" description="Helical" evidence="6">
    <location>
        <begin position="15"/>
        <end position="36"/>
    </location>
</feature>
<dbReference type="InterPro" id="IPR012902">
    <property type="entry name" value="N_methyl_site"/>
</dbReference>
<protein>
    <submittedName>
        <fullName evidence="7">Type II secretion system protein</fullName>
    </submittedName>
</protein>
<name>A0A4P6L6I6_9BURK</name>
<evidence type="ECO:0000256" key="2">
    <source>
        <dbReference type="ARBA" id="ARBA00022481"/>
    </source>
</evidence>
<evidence type="ECO:0000313" key="7">
    <source>
        <dbReference type="EMBL" id="QBE66568.1"/>
    </source>
</evidence>
<evidence type="ECO:0000256" key="5">
    <source>
        <dbReference type="ARBA" id="ARBA00023136"/>
    </source>
</evidence>
<dbReference type="NCBIfam" id="TIGR02532">
    <property type="entry name" value="IV_pilin_GFxxxE"/>
    <property type="match status" value="1"/>
</dbReference>
<accession>A0A4P6L6I6</accession>
<dbReference type="Gene3D" id="3.30.700.10">
    <property type="entry name" value="Glycoprotein, Type 4 Pilin"/>
    <property type="match status" value="1"/>
</dbReference>
<dbReference type="InterPro" id="IPR045584">
    <property type="entry name" value="Pilin-like"/>
</dbReference>
<dbReference type="Pfam" id="PF07963">
    <property type="entry name" value="N_methyl"/>
    <property type="match status" value="1"/>
</dbReference>
<proteinExistence type="predicted"/>
<sequence>MKLQRNHFKTVHAEGFTLIELIVVIVLIGILSAIALPRFMDMGPAARAASIQALAGSVRTSMTMFRGQTLVSGVGTPGTQANITYITLSDGSRVRLWFGYPDRWCDGIAATQQDMPVPSGGCYLSTAAFRQGSYTFYGYGNDKLPARSAGWRIEEAPTPMLCSVQYIFDGTGVPVVKANVEGC</sequence>
<evidence type="ECO:0000256" key="4">
    <source>
        <dbReference type="ARBA" id="ARBA00022989"/>
    </source>
</evidence>